<proteinExistence type="predicted"/>
<dbReference type="AlphaFoldDB" id="X1TQH3"/>
<evidence type="ECO:0000313" key="2">
    <source>
        <dbReference type="EMBL" id="GAI89835.1"/>
    </source>
</evidence>
<dbReference type="SUPFAM" id="SSF55608">
    <property type="entry name" value="Homing endonucleases"/>
    <property type="match status" value="1"/>
</dbReference>
<sequence length="126" mass="15069">GNLYELFYPRGKKIITREILNRIGDLGLAVWYMDDGHLSIPMRAITPHIGLSTQGFTLEENKLIVDWFEKKYDFHFRISQRERNSRNQISLKLHREKEIDTFLKVTKPYMVPCMIRKWNGEKVRKT</sequence>
<feature type="domain" description="Homing endonuclease LAGLIDADG" evidence="1">
    <location>
        <begin position="2"/>
        <end position="85"/>
    </location>
</feature>
<gene>
    <name evidence="2" type="ORF">S12H4_40014</name>
</gene>
<organism evidence="2">
    <name type="scientific">marine sediment metagenome</name>
    <dbReference type="NCBI Taxonomy" id="412755"/>
    <lineage>
        <taxon>unclassified sequences</taxon>
        <taxon>metagenomes</taxon>
        <taxon>ecological metagenomes</taxon>
    </lineage>
</organism>
<dbReference type="GO" id="GO:0004519">
    <property type="term" value="F:endonuclease activity"/>
    <property type="evidence" value="ECO:0007669"/>
    <property type="project" value="InterPro"/>
</dbReference>
<dbReference type="InterPro" id="IPR027434">
    <property type="entry name" value="Homing_endonucl"/>
</dbReference>
<dbReference type="EMBL" id="BARW01024248">
    <property type="protein sequence ID" value="GAI89835.1"/>
    <property type="molecule type" value="Genomic_DNA"/>
</dbReference>
<dbReference type="Gene3D" id="3.10.28.10">
    <property type="entry name" value="Homing endonucleases"/>
    <property type="match status" value="1"/>
</dbReference>
<reference evidence="2" key="1">
    <citation type="journal article" date="2014" name="Front. Microbiol.">
        <title>High frequency of phylogenetically diverse reductive dehalogenase-homologous genes in deep subseafloor sedimentary metagenomes.</title>
        <authorList>
            <person name="Kawai M."/>
            <person name="Futagami T."/>
            <person name="Toyoda A."/>
            <person name="Takaki Y."/>
            <person name="Nishi S."/>
            <person name="Hori S."/>
            <person name="Arai W."/>
            <person name="Tsubouchi T."/>
            <person name="Morono Y."/>
            <person name="Uchiyama I."/>
            <person name="Ito T."/>
            <person name="Fujiyama A."/>
            <person name="Inagaki F."/>
            <person name="Takami H."/>
        </authorList>
    </citation>
    <scope>NUCLEOTIDE SEQUENCE</scope>
    <source>
        <strain evidence="2">Expedition CK06-06</strain>
    </source>
</reference>
<comment type="caution">
    <text evidence="2">The sequence shown here is derived from an EMBL/GenBank/DDBJ whole genome shotgun (WGS) entry which is preliminary data.</text>
</comment>
<evidence type="ECO:0000259" key="1">
    <source>
        <dbReference type="Pfam" id="PF03161"/>
    </source>
</evidence>
<name>X1TQH3_9ZZZZ</name>
<protein>
    <recommendedName>
        <fullName evidence="1">Homing endonuclease LAGLIDADG domain-containing protein</fullName>
    </recommendedName>
</protein>
<accession>X1TQH3</accession>
<dbReference type="Pfam" id="PF03161">
    <property type="entry name" value="LAGLIDADG_2"/>
    <property type="match status" value="1"/>
</dbReference>
<feature type="non-terminal residue" evidence="2">
    <location>
        <position position="1"/>
    </location>
</feature>
<dbReference type="InterPro" id="IPR004860">
    <property type="entry name" value="LAGLIDADG_dom"/>
</dbReference>